<sequence>MKKYYNGDFVNATHHREDLIIITSKKRTAWKNGSHVFKELREQFRKSAKEKTNFALCGVRWRDTVLIAL</sequence>
<keyword evidence="2" id="KW-1185">Reference proteome</keyword>
<reference evidence="1 2" key="1">
    <citation type="submission" date="2015-09" db="EMBL/GenBank/DDBJ databases">
        <title>Draft genome of the parasitic nematode Teladorsagia circumcincta isolate WARC Sus (inbred).</title>
        <authorList>
            <person name="Mitreva M."/>
        </authorList>
    </citation>
    <scope>NUCLEOTIDE SEQUENCE [LARGE SCALE GENOMIC DNA]</scope>
    <source>
        <strain evidence="1 2">S</strain>
    </source>
</reference>
<evidence type="ECO:0000313" key="2">
    <source>
        <dbReference type="Proteomes" id="UP000230423"/>
    </source>
</evidence>
<dbReference type="AlphaFoldDB" id="A0A2G9V4Y5"/>
<organism evidence="1 2">
    <name type="scientific">Teladorsagia circumcincta</name>
    <name type="common">Brown stomach worm</name>
    <name type="synonym">Ostertagia circumcincta</name>
    <dbReference type="NCBI Taxonomy" id="45464"/>
    <lineage>
        <taxon>Eukaryota</taxon>
        <taxon>Metazoa</taxon>
        <taxon>Ecdysozoa</taxon>
        <taxon>Nematoda</taxon>
        <taxon>Chromadorea</taxon>
        <taxon>Rhabditida</taxon>
        <taxon>Rhabditina</taxon>
        <taxon>Rhabditomorpha</taxon>
        <taxon>Strongyloidea</taxon>
        <taxon>Trichostrongylidae</taxon>
        <taxon>Teladorsagia</taxon>
    </lineage>
</organism>
<dbReference type="Proteomes" id="UP000230423">
    <property type="component" value="Unassembled WGS sequence"/>
</dbReference>
<protein>
    <submittedName>
        <fullName evidence="1">Uncharacterized protein</fullName>
    </submittedName>
</protein>
<gene>
    <name evidence="1" type="ORF">TELCIR_00335</name>
</gene>
<accession>A0A2G9V4Y5</accession>
<evidence type="ECO:0000313" key="1">
    <source>
        <dbReference type="EMBL" id="PIO77573.1"/>
    </source>
</evidence>
<dbReference type="EMBL" id="KZ344993">
    <property type="protein sequence ID" value="PIO77573.1"/>
    <property type="molecule type" value="Genomic_DNA"/>
</dbReference>
<proteinExistence type="predicted"/>
<name>A0A2G9V4Y5_TELCI</name>